<dbReference type="AlphaFoldDB" id="A0A831QLS4"/>
<dbReference type="Proteomes" id="UP000886191">
    <property type="component" value="Unassembled WGS sequence"/>
</dbReference>
<comment type="caution">
    <text evidence="1">The sequence shown here is derived from an EMBL/GenBank/DDBJ whole genome shotgun (WGS) entry which is preliminary data.</text>
</comment>
<evidence type="ECO:0000313" key="1">
    <source>
        <dbReference type="EMBL" id="HEA21069.1"/>
    </source>
</evidence>
<dbReference type="GO" id="GO:0004045">
    <property type="term" value="F:peptidyl-tRNA hydrolase activity"/>
    <property type="evidence" value="ECO:0007669"/>
    <property type="project" value="InterPro"/>
</dbReference>
<keyword evidence="1" id="KW-0378">Hydrolase</keyword>
<dbReference type="EMBL" id="DRGL01000028">
    <property type="protein sequence ID" value="HEA21069.1"/>
    <property type="molecule type" value="Genomic_DNA"/>
</dbReference>
<gene>
    <name evidence="1" type="ORF">ENH87_09125</name>
</gene>
<accession>A0A831QLS4</accession>
<proteinExistence type="predicted"/>
<sequence length="47" mass="5431">RQIDYVLGEWNEDEKKELPERFEKASALIKSFVLAGVNITMNEFNGT</sequence>
<reference evidence="1" key="1">
    <citation type="journal article" date="2020" name="mSystems">
        <title>Genome- and Community-Level Interaction Insights into Carbon Utilization and Element Cycling Functions of Hydrothermarchaeota in Hydrothermal Sediment.</title>
        <authorList>
            <person name="Zhou Z."/>
            <person name="Liu Y."/>
            <person name="Xu W."/>
            <person name="Pan J."/>
            <person name="Luo Z.H."/>
            <person name="Li M."/>
        </authorList>
    </citation>
    <scope>NUCLEOTIDE SEQUENCE [LARGE SCALE GENOMIC DNA]</scope>
    <source>
        <strain evidence="1">HyVt-345</strain>
    </source>
</reference>
<organism evidence="1">
    <name type="scientific">Pricia antarctica</name>
    <dbReference type="NCBI Taxonomy" id="641691"/>
    <lineage>
        <taxon>Bacteria</taxon>
        <taxon>Pseudomonadati</taxon>
        <taxon>Bacteroidota</taxon>
        <taxon>Flavobacteriia</taxon>
        <taxon>Flavobacteriales</taxon>
        <taxon>Flavobacteriaceae</taxon>
        <taxon>Pricia</taxon>
    </lineage>
</organism>
<dbReference type="Gene3D" id="3.40.50.1470">
    <property type="entry name" value="Peptidyl-tRNA hydrolase"/>
    <property type="match status" value="1"/>
</dbReference>
<dbReference type="InterPro" id="IPR036416">
    <property type="entry name" value="Pept_tRNA_hydro_sf"/>
</dbReference>
<dbReference type="SUPFAM" id="SSF53178">
    <property type="entry name" value="Peptidyl-tRNA hydrolase-like"/>
    <property type="match status" value="1"/>
</dbReference>
<name>A0A831QLS4_9FLAO</name>
<protein>
    <submittedName>
        <fullName evidence="1">Aminoacyl-tRNA hydrolase</fullName>
    </submittedName>
</protein>
<feature type="non-terminal residue" evidence="1">
    <location>
        <position position="1"/>
    </location>
</feature>